<reference evidence="2" key="1">
    <citation type="submission" date="2016-10" db="EMBL/GenBank/DDBJ databases">
        <authorList>
            <person name="Varghese N."/>
            <person name="Submissions S."/>
        </authorList>
    </citation>
    <scope>NUCLEOTIDE SEQUENCE [LARGE SCALE GENOMIC DNA]</scope>
    <source>
        <strain evidence="2">KPR-1</strain>
    </source>
</reference>
<sequence>MTPSLSVPATGHRAELAPLLAAAAAALGTPLTGERVIARYHLPYEVVLLDADVAGERQRLILADAPTGPLIARYPHDPALPELAELLDREGARLIAYRPTRRAVIALGSTAYAKLAAPARIARLIRAHDLLAAAGLPVAPLLERREGCVVMAKLAGTPLTTLLAAVGGSATYRQVHTLLDRLPDAATGLPRRRAWCERIATHAELAARLVPDARIESIADVVAAEVAAAAPGPLVPTHGDLYEANVLTDGRAITGLLDVDTLGPGYRIDDIACLLGHLAAVRRYRDEPAYRRSVDELFAAASADHDAQRLARRTAGILLTLVPGALRASRRERADQLDLADHRITTAATFARGGPAGDRHDRA</sequence>
<dbReference type="Proteomes" id="UP000199288">
    <property type="component" value="Unassembled WGS sequence"/>
</dbReference>
<dbReference type="EMBL" id="FNQV01000024">
    <property type="protein sequence ID" value="SEA78888.1"/>
    <property type="molecule type" value="Genomic_DNA"/>
</dbReference>
<accession>A0A1H4E2A6</accession>
<organism evidence="1 2">
    <name type="scientific">Bowdeniella nasicola</name>
    <dbReference type="NCBI Taxonomy" id="208480"/>
    <lineage>
        <taxon>Bacteria</taxon>
        <taxon>Bacillati</taxon>
        <taxon>Actinomycetota</taxon>
        <taxon>Actinomycetes</taxon>
        <taxon>Actinomycetales</taxon>
        <taxon>Actinomycetaceae</taxon>
        <taxon>Bowdeniella</taxon>
    </lineage>
</organism>
<proteinExistence type="predicted"/>
<name>A0A1H4E2A6_9ACTO</name>
<evidence type="ECO:0000313" key="1">
    <source>
        <dbReference type="EMBL" id="SEA78888.1"/>
    </source>
</evidence>
<protein>
    <recommendedName>
        <fullName evidence="3">Aminoglycoside phosphotransferase domain-containing protein</fullName>
    </recommendedName>
</protein>
<dbReference type="AlphaFoldDB" id="A0A1H4E2A6"/>
<keyword evidence="2" id="KW-1185">Reference proteome</keyword>
<dbReference type="SUPFAM" id="SSF56112">
    <property type="entry name" value="Protein kinase-like (PK-like)"/>
    <property type="match status" value="1"/>
</dbReference>
<evidence type="ECO:0008006" key="3">
    <source>
        <dbReference type="Google" id="ProtNLM"/>
    </source>
</evidence>
<dbReference type="OrthoDB" id="3837844at2"/>
<gene>
    <name evidence="1" type="ORF">SAMN02910418_02420</name>
</gene>
<dbReference type="Gene3D" id="3.90.1200.10">
    <property type="match status" value="1"/>
</dbReference>
<dbReference type="RefSeq" id="WP_092566208.1">
    <property type="nucleotide sequence ID" value="NZ_FNQV01000024.1"/>
</dbReference>
<evidence type="ECO:0000313" key="2">
    <source>
        <dbReference type="Proteomes" id="UP000199288"/>
    </source>
</evidence>
<dbReference type="InterPro" id="IPR011009">
    <property type="entry name" value="Kinase-like_dom_sf"/>
</dbReference>